<dbReference type="Gene3D" id="3.20.20.140">
    <property type="entry name" value="Metal-dependent hydrolases"/>
    <property type="match status" value="1"/>
</dbReference>
<dbReference type="GO" id="GO:0016810">
    <property type="term" value="F:hydrolase activity, acting on carbon-nitrogen (but not peptide) bonds"/>
    <property type="evidence" value="ECO:0007669"/>
    <property type="project" value="InterPro"/>
</dbReference>
<dbReference type="InterPro" id="IPR011059">
    <property type="entry name" value="Metal-dep_hydrolase_composite"/>
</dbReference>
<dbReference type="PANTHER" id="PTHR22642:SF2">
    <property type="entry name" value="PROTEIN LONG AFTER FAR-RED 3"/>
    <property type="match status" value="1"/>
</dbReference>
<evidence type="ECO:0000313" key="2">
    <source>
        <dbReference type="EMBL" id="PFG33150.1"/>
    </source>
</evidence>
<keyword evidence="3" id="KW-1185">Reference proteome</keyword>
<dbReference type="Gene3D" id="2.30.40.10">
    <property type="entry name" value="Urease, subunit C, domain 1"/>
    <property type="match status" value="1"/>
</dbReference>
<dbReference type="AlphaFoldDB" id="A0A2A9E4N7"/>
<organism evidence="2 3">
    <name type="scientific">Sanguibacter antarcticus</name>
    <dbReference type="NCBI Taxonomy" id="372484"/>
    <lineage>
        <taxon>Bacteria</taxon>
        <taxon>Bacillati</taxon>
        <taxon>Actinomycetota</taxon>
        <taxon>Actinomycetes</taxon>
        <taxon>Micrococcales</taxon>
        <taxon>Sanguibacteraceae</taxon>
        <taxon>Sanguibacter</taxon>
    </lineage>
</organism>
<sequence>MAVVTSILFRNGIIHSPADPFAEALLVDDGVVSWLGADDTADGFADRADRVIDLAGALVTPGFVDSHVHILETAFADEGLDLSAGALPTPGRSLRASALDALAVRARTTPRGDVVLAHGWDESTWEDPRPLTMTEIDAVTGGAPVYAARTDVHCGVASSRFADLAGLRGLPGWHDDGFVTLDANTAARHHARAITAERRDAMYVRALQAAAARGVVAVHENSAPGIDTREGLATLLALTRDPSSALPLVVGYRGELCRTPDDAQELVTAVPGLQGIGGDLCVDGSLGARTAALRAPYSDELTTSGTLHLDAHDVRDHVLAVTAAGVQGGFHVIGDRALDTALDGLRAAADVSAQVRSAMRRLGHRLEHVEMVDAPAMDTFVALGIRLSLQPAFDAAWGAPDGLYASRLGRERATAMNPLAALASAGIPTAFGSDSPVTPLDPWATVRAAMLHHQPAQRISARAAFRAATRGGWRIAGLDHTGAGELRVGSPAHLAVWRAEHLGVQSAAPGLSSWSTDARSGTPLLPDLSEGATAPRCLHTMRDGVTLFDVLDQ</sequence>
<dbReference type="SUPFAM" id="SSF51556">
    <property type="entry name" value="Metallo-dependent hydrolases"/>
    <property type="match status" value="1"/>
</dbReference>
<dbReference type="Pfam" id="PF07969">
    <property type="entry name" value="Amidohydro_3"/>
    <property type="match status" value="1"/>
</dbReference>
<name>A0A2A9E4N7_9MICO</name>
<reference evidence="2 3" key="1">
    <citation type="submission" date="2017-10" db="EMBL/GenBank/DDBJ databases">
        <title>Sequencing the genomes of 1000 actinobacteria strains.</title>
        <authorList>
            <person name="Klenk H.-P."/>
        </authorList>
    </citation>
    <scope>NUCLEOTIDE SEQUENCE [LARGE SCALE GENOMIC DNA]</scope>
    <source>
        <strain evidence="2 3">DSM 18966</strain>
    </source>
</reference>
<gene>
    <name evidence="2" type="ORF">ATL42_1010</name>
</gene>
<accession>A0A2A9E4N7</accession>
<feature type="domain" description="Amidohydrolase 3" evidence="1">
    <location>
        <begin position="50"/>
        <end position="507"/>
    </location>
</feature>
<dbReference type="InterPro" id="IPR013108">
    <property type="entry name" value="Amidohydro_3"/>
</dbReference>
<dbReference type="Proteomes" id="UP000225548">
    <property type="component" value="Unassembled WGS sequence"/>
</dbReference>
<dbReference type="InterPro" id="IPR032466">
    <property type="entry name" value="Metal_Hydrolase"/>
</dbReference>
<comment type="caution">
    <text evidence="2">The sequence shown here is derived from an EMBL/GenBank/DDBJ whole genome shotgun (WGS) entry which is preliminary data.</text>
</comment>
<dbReference type="PANTHER" id="PTHR22642">
    <property type="entry name" value="IMIDAZOLONEPROPIONASE"/>
    <property type="match status" value="1"/>
</dbReference>
<dbReference type="EMBL" id="PDJG01000001">
    <property type="protein sequence ID" value="PFG33150.1"/>
    <property type="molecule type" value="Genomic_DNA"/>
</dbReference>
<evidence type="ECO:0000259" key="1">
    <source>
        <dbReference type="Pfam" id="PF07969"/>
    </source>
</evidence>
<dbReference type="SUPFAM" id="SSF51338">
    <property type="entry name" value="Composite domain of metallo-dependent hydrolases"/>
    <property type="match status" value="1"/>
</dbReference>
<evidence type="ECO:0000313" key="3">
    <source>
        <dbReference type="Proteomes" id="UP000225548"/>
    </source>
</evidence>
<protein>
    <recommendedName>
        <fullName evidence="1">Amidohydrolase 3 domain-containing protein</fullName>
    </recommendedName>
</protein>
<dbReference type="Gene3D" id="3.10.310.70">
    <property type="match status" value="1"/>
</dbReference>
<proteinExistence type="predicted"/>